<evidence type="ECO:0000313" key="2">
    <source>
        <dbReference type="EMBL" id="WAI00146.1"/>
    </source>
</evidence>
<name>A0A9X9T776_METOG</name>
<sequence>MSRVDVFSMARERFLKSDLDAGLGVEGKRPRDAKASVDEEADRPLAQEGRPSPEKQGQQEKGKKKKSFDRLSINEKDDSDIFR</sequence>
<protein>
    <submittedName>
        <fullName evidence="2">Uncharacterized protein</fullName>
    </submittedName>
</protein>
<organism evidence="2 3">
    <name type="scientific">Methanogenium organophilum</name>
    <dbReference type="NCBI Taxonomy" id="2199"/>
    <lineage>
        <taxon>Archaea</taxon>
        <taxon>Methanobacteriati</taxon>
        <taxon>Methanobacteriota</taxon>
        <taxon>Stenosarchaea group</taxon>
        <taxon>Methanomicrobia</taxon>
        <taxon>Methanomicrobiales</taxon>
        <taxon>Methanomicrobiaceae</taxon>
        <taxon>Methanogenium</taxon>
    </lineage>
</organism>
<feature type="compositionally biased region" description="Basic and acidic residues" evidence="1">
    <location>
        <begin position="26"/>
        <end position="61"/>
    </location>
</feature>
<accession>A0A9X9T776</accession>
<dbReference type="RefSeq" id="WP_268185319.1">
    <property type="nucleotide sequence ID" value="NZ_CP113361.1"/>
</dbReference>
<feature type="compositionally biased region" description="Basic and acidic residues" evidence="1">
    <location>
        <begin position="68"/>
        <end position="83"/>
    </location>
</feature>
<keyword evidence="3" id="KW-1185">Reference proteome</keyword>
<dbReference type="Proteomes" id="UP001163096">
    <property type="component" value="Chromosome"/>
</dbReference>
<dbReference type="KEGG" id="mou:OU421_06800"/>
<feature type="region of interest" description="Disordered" evidence="1">
    <location>
        <begin position="18"/>
        <end position="83"/>
    </location>
</feature>
<dbReference type="GeneID" id="76834796"/>
<dbReference type="AlphaFoldDB" id="A0A9X9T776"/>
<reference evidence="2" key="1">
    <citation type="submission" date="2022-11" db="EMBL/GenBank/DDBJ databases">
        <title>Complete genome sequence of Methanogenium organophilum DSM 3596.</title>
        <authorList>
            <person name="Chen S.-C."/>
            <person name="Lai S.-J."/>
            <person name="You Y.-T."/>
        </authorList>
    </citation>
    <scope>NUCLEOTIDE SEQUENCE</scope>
    <source>
        <strain evidence="2">DSM 3596</strain>
    </source>
</reference>
<evidence type="ECO:0000256" key="1">
    <source>
        <dbReference type="SAM" id="MobiDB-lite"/>
    </source>
</evidence>
<gene>
    <name evidence="2" type="ORF">OU421_06800</name>
</gene>
<evidence type="ECO:0000313" key="3">
    <source>
        <dbReference type="Proteomes" id="UP001163096"/>
    </source>
</evidence>
<proteinExistence type="predicted"/>
<dbReference type="EMBL" id="CP113361">
    <property type="protein sequence ID" value="WAI00146.1"/>
    <property type="molecule type" value="Genomic_DNA"/>
</dbReference>